<sequence>MSVRRLLAGVATTSILATALAVAAPAQADPAFVPDADDIVGVGSDTTMFAVSYLADGHAGVAGYNAANPAQRLVSFDARTFDAAGNQTNSANVTLRAGSAAIIRPNGSGGGKSLLYGQANNADVSFARSSSGNNANETAANLQAFPFAKDTLAVATAPTSNAPATLTPAQIVGIYEGSITNWSQVGGASGVIKPLTPQTSSGTGDFFKKELDKIKGSTLTYGPSVTFVQEHDDAPVKSDPNAIAPFSVGRAGLLGTLRVEGGWQVDRALYNVVRQGDAGSAWAQGLFGPSGFVCSPAATSLILDAGFEQLLSSAQGGKCGVATTTATAASDLLTAKVNTTTTVSGVSTTAGAATLTATIGGGGTLKPQGVVAFAVDGAAKGNGVVTGGRATLNVTGLTPGVHKVKATFTPTGAAFNGSTSVDVDVTVKAADTATPPPAPTKASTKITSTFKKSYKAGQKITGKVKVSSSGSGKAAGKVTIKLGKKVVGKGKVKKGVATITIKKGLKKGKNKLVVQYAGNSSFAASKTKLTITIR</sequence>
<evidence type="ECO:0000256" key="2">
    <source>
        <dbReference type="SAM" id="SignalP"/>
    </source>
</evidence>
<dbReference type="Gene3D" id="2.60.40.10">
    <property type="entry name" value="Immunoglobulins"/>
    <property type="match status" value="2"/>
</dbReference>
<accession>A0ABR8MLC4</accession>
<dbReference type="RefSeq" id="WP_191201159.1">
    <property type="nucleotide sequence ID" value="NZ_BAAAPA010000001.1"/>
</dbReference>
<evidence type="ECO:0000259" key="4">
    <source>
        <dbReference type="Pfam" id="PF16640"/>
    </source>
</evidence>
<evidence type="ECO:0000313" key="5">
    <source>
        <dbReference type="EMBL" id="MBD3916827.1"/>
    </source>
</evidence>
<dbReference type="InterPro" id="IPR013783">
    <property type="entry name" value="Ig-like_fold"/>
</dbReference>
<dbReference type="SUPFAM" id="SSF53850">
    <property type="entry name" value="Periplasmic binding protein-like II"/>
    <property type="match status" value="1"/>
</dbReference>
<gene>
    <name evidence="5" type="ORF">IEZ25_19590</name>
</gene>
<dbReference type="Proteomes" id="UP000649289">
    <property type="component" value="Unassembled WGS sequence"/>
</dbReference>
<evidence type="ECO:0000313" key="6">
    <source>
        <dbReference type="Proteomes" id="UP000649289"/>
    </source>
</evidence>
<feature type="signal peptide" evidence="2">
    <location>
        <begin position="1"/>
        <end position="28"/>
    </location>
</feature>
<proteinExistence type="predicted"/>
<dbReference type="Pfam" id="PF16640">
    <property type="entry name" value="Big_3_5"/>
    <property type="match status" value="1"/>
</dbReference>
<organism evidence="5 6">
    <name type="scientific">Nocardioides hwasunensis</name>
    <dbReference type="NCBI Taxonomy" id="397258"/>
    <lineage>
        <taxon>Bacteria</taxon>
        <taxon>Bacillati</taxon>
        <taxon>Actinomycetota</taxon>
        <taxon>Actinomycetes</taxon>
        <taxon>Propionibacteriales</taxon>
        <taxon>Nocardioidaceae</taxon>
        <taxon>Nocardioides</taxon>
    </lineage>
</organism>
<dbReference type="PANTHER" id="PTHR30570:SF1">
    <property type="entry name" value="PHOSPHATE-BINDING PROTEIN PSTS"/>
    <property type="match status" value="1"/>
</dbReference>
<dbReference type="InterPro" id="IPR050811">
    <property type="entry name" value="Phosphate_ABC_transporter"/>
</dbReference>
<dbReference type="Pfam" id="PF12849">
    <property type="entry name" value="PBP_like_2"/>
    <property type="match status" value="1"/>
</dbReference>
<comment type="caution">
    <text evidence="5">The sequence shown here is derived from an EMBL/GenBank/DDBJ whole genome shotgun (WGS) entry which is preliminary data.</text>
</comment>
<dbReference type="Gene3D" id="3.40.190.10">
    <property type="entry name" value="Periplasmic binding protein-like II"/>
    <property type="match status" value="2"/>
</dbReference>
<dbReference type="InterPro" id="IPR032109">
    <property type="entry name" value="Big_3_5"/>
</dbReference>
<evidence type="ECO:0000259" key="3">
    <source>
        <dbReference type="Pfam" id="PF12849"/>
    </source>
</evidence>
<keyword evidence="6" id="KW-1185">Reference proteome</keyword>
<dbReference type="EMBL" id="JACXYY010000009">
    <property type="protein sequence ID" value="MBD3916827.1"/>
    <property type="molecule type" value="Genomic_DNA"/>
</dbReference>
<protein>
    <submittedName>
        <fullName evidence="5">Ig-like domain repeat protein</fullName>
    </submittedName>
</protein>
<feature type="chain" id="PRO_5046383643" evidence="2">
    <location>
        <begin position="29"/>
        <end position="534"/>
    </location>
</feature>
<name>A0ABR8MLC4_9ACTN</name>
<feature type="domain" description="Bacterial Ig-like" evidence="4">
    <location>
        <begin position="452"/>
        <end position="533"/>
    </location>
</feature>
<feature type="domain" description="PBP" evidence="3">
    <location>
        <begin position="103"/>
        <end position="234"/>
    </location>
</feature>
<dbReference type="PANTHER" id="PTHR30570">
    <property type="entry name" value="PERIPLASMIC PHOSPHATE BINDING COMPONENT OF PHOSPHATE ABC TRANSPORTER"/>
    <property type="match status" value="1"/>
</dbReference>
<dbReference type="InterPro" id="IPR024370">
    <property type="entry name" value="PBP_domain"/>
</dbReference>
<keyword evidence="1 2" id="KW-0732">Signal</keyword>
<evidence type="ECO:0000256" key="1">
    <source>
        <dbReference type="ARBA" id="ARBA00022729"/>
    </source>
</evidence>
<reference evidence="5 6" key="1">
    <citation type="submission" date="2020-09" db="EMBL/GenBank/DDBJ databases">
        <title>novel species in genus Nocardioides.</title>
        <authorList>
            <person name="Zhang G."/>
        </authorList>
    </citation>
    <scope>NUCLEOTIDE SEQUENCE [LARGE SCALE GENOMIC DNA]</scope>
    <source>
        <strain evidence="5 6">19197</strain>
    </source>
</reference>